<dbReference type="Proteomes" id="UP000186720">
    <property type="component" value="Unassembled WGS sequence"/>
</dbReference>
<accession>A0A1Q5ZS58</accession>
<dbReference type="STRING" id="1302689.RG47T_0043"/>
<name>A0A1Q5ZS58_9SPHI</name>
<organism evidence="1 2">
    <name type="scientific">Mucilaginibacter polytrichastri</name>
    <dbReference type="NCBI Taxonomy" id="1302689"/>
    <lineage>
        <taxon>Bacteria</taxon>
        <taxon>Pseudomonadati</taxon>
        <taxon>Bacteroidota</taxon>
        <taxon>Sphingobacteriia</taxon>
        <taxon>Sphingobacteriales</taxon>
        <taxon>Sphingobacteriaceae</taxon>
        <taxon>Mucilaginibacter</taxon>
    </lineage>
</organism>
<gene>
    <name evidence="1" type="ORF">RG47T_0043</name>
</gene>
<dbReference type="EMBL" id="MPPL01000001">
    <property type="protein sequence ID" value="OKS84611.1"/>
    <property type="molecule type" value="Genomic_DNA"/>
</dbReference>
<comment type="caution">
    <text evidence="1">The sequence shown here is derived from an EMBL/GenBank/DDBJ whole genome shotgun (WGS) entry which is preliminary data.</text>
</comment>
<sequence>MLQIITLVISLILFHQQSVGKTAETLKLNTADTALSNTFAGFCLCLENEE</sequence>
<evidence type="ECO:0000313" key="1">
    <source>
        <dbReference type="EMBL" id="OKS84611.1"/>
    </source>
</evidence>
<keyword evidence="2" id="KW-1185">Reference proteome</keyword>
<proteinExistence type="predicted"/>
<evidence type="ECO:0000313" key="2">
    <source>
        <dbReference type="Proteomes" id="UP000186720"/>
    </source>
</evidence>
<reference evidence="1 2" key="1">
    <citation type="submission" date="2016-11" db="EMBL/GenBank/DDBJ databases">
        <title>Whole Genome Sequencing of Mucilaginibacter polytrichastri RG4-7(T) isolated from the moss sample.</title>
        <authorList>
            <person name="Li Y."/>
        </authorList>
    </citation>
    <scope>NUCLEOTIDE SEQUENCE [LARGE SCALE GENOMIC DNA]</scope>
    <source>
        <strain evidence="1 2">RG4-7</strain>
    </source>
</reference>
<protein>
    <submittedName>
        <fullName evidence="1">Uncharacterized protein</fullName>
    </submittedName>
</protein>
<dbReference type="AlphaFoldDB" id="A0A1Q5ZS58"/>